<feature type="repeat" description="TPR" evidence="5">
    <location>
        <begin position="404"/>
        <end position="437"/>
    </location>
</feature>
<dbReference type="PANTHER" id="PTHR21208">
    <property type="entry name" value="ADP-DEPENDENT GLUCOKINASE"/>
    <property type="match status" value="1"/>
</dbReference>
<evidence type="ECO:0000256" key="5">
    <source>
        <dbReference type="PROSITE-ProRule" id="PRU00339"/>
    </source>
</evidence>
<dbReference type="Gene3D" id="1.25.40.10">
    <property type="entry name" value="Tetratricopeptide repeat domain"/>
    <property type="match status" value="1"/>
</dbReference>
<dbReference type="Pfam" id="PF13432">
    <property type="entry name" value="TPR_16"/>
    <property type="match status" value="2"/>
</dbReference>
<dbReference type="PANTHER" id="PTHR21208:SF0">
    <property type="entry name" value="ADP-DEPENDENT GLUCOKINASE"/>
    <property type="match status" value="1"/>
</dbReference>
<keyword evidence="4" id="KW-0460">Magnesium</keyword>
<dbReference type="GO" id="GO:0005783">
    <property type="term" value="C:endoplasmic reticulum"/>
    <property type="evidence" value="ECO:0007669"/>
    <property type="project" value="TreeGrafter"/>
</dbReference>
<dbReference type="InterPro" id="IPR019734">
    <property type="entry name" value="TPR_rpt"/>
</dbReference>
<reference evidence="8" key="1">
    <citation type="submission" date="2022-11" db="UniProtKB">
        <authorList>
            <consortium name="WormBaseParasite"/>
        </authorList>
    </citation>
    <scope>IDENTIFICATION</scope>
</reference>
<dbReference type="Proteomes" id="UP000887577">
    <property type="component" value="Unplaced"/>
</dbReference>
<dbReference type="AlphaFoldDB" id="A0A914Y4R2"/>
<keyword evidence="5" id="KW-0802">TPR repeat</keyword>
<dbReference type="GO" id="GO:0006006">
    <property type="term" value="P:glucose metabolic process"/>
    <property type="evidence" value="ECO:0007669"/>
    <property type="project" value="TreeGrafter"/>
</dbReference>
<dbReference type="GO" id="GO:0046872">
    <property type="term" value="F:metal ion binding"/>
    <property type="evidence" value="ECO:0007669"/>
    <property type="project" value="UniProtKB-KW"/>
</dbReference>
<protein>
    <submittedName>
        <fullName evidence="8">Peroxin-5</fullName>
    </submittedName>
</protein>
<evidence type="ECO:0000256" key="3">
    <source>
        <dbReference type="ARBA" id="ARBA00022777"/>
    </source>
</evidence>
<dbReference type="SUPFAM" id="SSF48452">
    <property type="entry name" value="TPR-like"/>
    <property type="match status" value="1"/>
</dbReference>
<dbReference type="InterPro" id="IPR007666">
    <property type="entry name" value="ADP_PFK/GK"/>
</dbReference>
<keyword evidence="3" id="KW-0418">Kinase</keyword>
<feature type="repeat" description="TPR" evidence="5">
    <location>
        <begin position="472"/>
        <end position="505"/>
    </location>
</feature>
<feature type="region of interest" description="Disordered" evidence="6">
    <location>
        <begin position="194"/>
        <end position="218"/>
    </location>
</feature>
<feature type="repeat" description="TPR" evidence="5">
    <location>
        <begin position="258"/>
        <end position="291"/>
    </location>
</feature>
<evidence type="ECO:0000256" key="1">
    <source>
        <dbReference type="ARBA" id="ARBA00022679"/>
    </source>
</evidence>
<evidence type="ECO:0000313" key="8">
    <source>
        <dbReference type="WBParaSite" id="PSU_v2.g15187.t1"/>
    </source>
</evidence>
<evidence type="ECO:0000256" key="2">
    <source>
        <dbReference type="ARBA" id="ARBA00022723"/>
    </source>
</evidence>
<sequence>MKPLIDGQCGQSNSLVGLSRNFTQNNSRLQTGVDSQIRNVMPGLSRGDHYADEFLTRISAQIAAPSTFNMKSLGQTLPPGHSSSTELSRMWSNDFGQRYRTSQPSTASSTLSNQWLKQYNPSQSLSQSSTGSTISTTQRELEGIWNNQGNPGVEAAGATTTKMWSREYLDSFDADPFFEAKLQGNQWANQFLESESVRQNESSSNPQQQQQQQTSQEMFENFQTEWDSIANAEFGDNYFGGNTDIGYHFQQNNPFIGEDQLTVKGEEMLRNGNIAEAIQYYEAAVQQNPQDSNAWCQLGLSLAENEHDSRAISAFRKSLEIDPRNREALLAISVSLANESMENEALAHLEKWITVYQDPSIIPSEKIQTIGYSPYSSLDPQKFHEVEKLFLNAARQQSPDRVDPSLQNSLGVLYNINRNFDRAIDSLQTALASNPNDARLWNRLGATLANSDRTTEAISAYRQALTLFPTFVRARYNLGISCMHLKSYRDAVEHFLSALQIQKSPENSPIWSTMRSAVLRMDPGPNHEILEALDTKNVASFIAALNRFGNNFATS</sequence>
<dbReference type="WBParaSite" id="PSU_v2.g15187.t1">
    <property type="protein sequence ID" value="PSU_v2.g15187.t1"/>
    <property type="gene ID" value="PSU_v2.g15187"/>
</dbReference>
<dbReference type="PROSITE" id="PS50005">
    <property type="entry name" value="TPR"/>
    <property type="match status" value="5"/>
</dbReference>
<evidence type="ECO:0000256" key="6">
    <source>
        <dbReference type="SAM" id="MobiDB-lite"/>
    </source>
</evidence>
<evidence type="ECO:0000256" key="4">
    <source>
        <dbReference type="ARBA" id="ARBA00022842"/>
    </source>
</evidence>
<proteinExistence type="predicted"/>
<feature type="compositionally biased region" description="Low complexity" evidence="6">
    <location>
        <begin position="199"/>
        <end position="217"/>
    </location>
</feature>
<accession>A0A914Y4R2</accession>
<dbReference type="SMART" id="SM00028">
    <property type="entry name" value="TPR"/>
    <property type="match status" value="5"/>
</dbReference>
<dbReference type="InterPro" id="IPR011990">
    <property type="entry name" value="TPR-like_helical_dom_sf"/>
</dbReference>
<evidence type="ECO:0000313" key="7">
    <source>
        <dbReference type="Proteomes" id="UP000887577"/>
    </source>
</evidence>
<feature type="repeat" description="TPR" evidence="5">
    <location>
        <begin position="438"/>
        <end position="471"/>
    </location>
</feature>
<organism evidence="7 8">
    <name type="scientific">Panagrolaimus superbus</name>
    <dbReference type="NCBI Taxonomy" id="310955"/>
    <lineage>
        <taxon>Eukaryota</taxon>
        <taxon>Metazoa</taxon>
        <taxon>Ecdysozoa</taxon>
        <taxon>Nematoda</taxon>
        <taxon>Chromadorea</taxon>
        <taxon>Rhabditida</taxon>
        <taxon>Tylenchina</taxon>
        <taxon>Panagrolaimomorpha</taxon>
        <taxon>Panagrolaimoidea</taxon>
        <taxon>Panagrolaimidae</taxon>
        <taxon>Panagrolaimus</taxon>
    </lineage>
</organism>
<keyword evidence="1" id="KW-0808">Transferase</keyword>
<keyword evidence="7" id="KW-1185">Reference proteome</keyword>
<keyword evidence="2" id="KW-0479">Metal-binding</keyword>
<dbReference type="GO" id="GO:0043843">
    <property type="term" value="F:ADP-specific glucokinase activity"/>
    <property type="evidence" value="ECO:0007669"/>
    <property type="project" value="TreeGrafter"/>
</dbReference>
<feature type="repeat" description="TPR" evidence="5">
    <location>
        <begin position="292"/>
        <end position="325"/>
    </location>
</feature>
<name>A0A914Y4R2_9BILA</name>